<dbReference type="GO" id="GO:0005737">
    <property type="term" value="C:cytoplasm"/>
    <property type="evidence" value="ECO:0007669"/>
    <property type="project" value="TreeGrafter"/>
</dbReference>
<comment type="subunit">
    <text evidence="4 9">Homodimer.</text>
</comment>
<evidence type="ECO:0000256" key="1">
    <source>
        <dbReference type="ARBA" id="ARBA00003769"/>
    </source>
</evidence>
<keyword evidence="10" id="KW-0472">Membrane</keyword>
<comment type="cofactor">
    <cofactor evidence="9">
        <name>Mg(2+)</name>
        <dbReference type="ChEBI" id="CHEBI:18420"/>
    </cofactor>
</comment>
<gene>
    <name evidence="9" type="primary">pyrE</name>
    <name evidence="12" type="ORF">D9V79_01800</name>
</gene>
<sequence length="219" mass="25683">MREWKKKFIEFSLHNKILTFGKFQLKSGRNSPYFFNSKYFYTGLNILKLGKFYAHAIVHSKINPDMLFGLAYKGIPIVVATAIALKIYYNINLPYCFNRKEFKNYGDQGIIIGPNINHNNIIIIDDVLTSGITIQKYINTKPNNSIYSIFVAFNRQEYGISNVYSATEEIKNNHPYCKIFSIINIFDLIKYLIKYNKYPKKLKKIITYQNIYGCKKYII</sequence>
<feature type="transmembrane region" description="Helical" evidence="10">
    <location>
        <begin position="70"/>
        <end position="89"/>
    </location>
</feature>
<evidence type="ECO:0000256" key="10">
    <source>
        <dbReference type="SAM" id="Phobius"/>
    </source>
</evidence>
<dbReference type="SUPFAM" id="SSF53271">
    <property type="entry name" value="PRTase-like"/>
    <property type="match status" value="1"/>
</dbReference>
<dbReference type="AlphaFoldDB" id="A0A4D6YAR3"/>
<reference evidence="12 13" key="1">
    <citation type="submission" date="2018-10" db="EMBL/GenBank/DDBJ databases">
        <title>Comparative functional genomics of the obligate endosymbiont Buchnera aphidicola.</title>
        <authorList>
            <person name="Chong R.A."/>
        </authorList>
    </citation>
    <scope>NUCLEOTIDE SEQUENCE [LARGE SCALE GENOMIC DNA]</scope>
    <source>
        <strain evidence="12 13">Ssp</strain>
    </source>
</reference>
<evidence type="ECO:0000256" key="3">
    <source>
        <dbReference type="ARBA" id="ARBA00006340"/>
    </source>
</evidence>
<feature type="binding site" evidence="9">
    <location>
        <position position="155"/>
    </location>
    <ligand>
        <name>orotate</name>
        <dbReference type="ChEBI" id="CHEBI:30839"/>
    </ligand>
</feature>
<feature type="binding site" evidence="9">
    <location>
        <position position="103"/>
    </location>
    <ligand>
        <name>5-phospho-alpha-D-ribose 1-diphosphate</name>
        <dbReference type="ChEBI" id="CHEBI:58017"/>
        <note>ligand shared between dimeric partners</note>
    </ligand>
</feature>
<proteinExistence type="inferred from homology"/>
<keyword evidence="10" id="KW-1133">Transmembrane helix</keyword>
<dbReference type="PANTHER" id="PTHR46683">
    <property type="entry name" value="OROTATE PHOSPHORIBOSYLTRANSFERASE 1-RELATED"/>
    <property type="match status" value="1"/>
</dbReference>
<dbReference type="EMBL" id="CP032998">
    <property type="protein sequence ID" value="QCI26509.1"/>
    <property type="molecule type" value="Genomic_DNA"/>
</dbReference>
<dbReference type="GO" id="GO:0006207">
    <property type="term" value="P:'de novo' pyrimidine nucleobase biosynthetic process"/>
    <property type="evidence" value="ECO:0007669"/>
    <property type="project" value="TreeGrafter"/>
</dbReference>
<keyword evidence="8 9" id="KW-0665">Pyrimidine biosynthesis</keyword>
<comment type="similarity">
    <text evidence="3 9">Belongs to the purine/pyrimidine phosphoribosyltransferase family. PyrE subfamily.</text>
</comment>
<dbReference type="GO" id="GO:0044205">
    <property type="term" value="P:'de novo' UMP biosynthetic process"/>
    <property type="evidence" value="ECO:0007669"/>
    <property type="project" value="UniProtKB-UniRule"/>
</dbReference>
<accession>A0A4D6YAR3</accession>
<evidence type="ECO:0000313" key="12">
    <source>
        <dbReference type="EMBL" id="QCI26509.1"/>
    </source>
</evidence>
<feature type="binding site" description="in other chain" evidence="9">
    <location>
        <begin position="125"/>
        <end position="133"/>
    </location>
    <ligand>
        <name>5-phospho-alpha-D-ribose 1-diphosphate</name>
        <dbReference type="ChEBI" id="CHEBI:58017"/>
        <note>ligand shared between dimeric partners</note>
    </ligand>
</feature>
<dbReference type="Proteomes" id="UP000298636">
    <property type="component" value="Chromosome"/>
</dbReference>
<dbReference type="InterPro" id="IPR004467">
    <property type="entry name" value="Or_phspho_trans_dom"/>
</dbReference>
<feature type="binding site" description="in other chain" evidence="9">
    <location>
        <position position="100"/>
    </location>
    <ligand>
        <name>5-phospho-alpha-D-ribose 1-diphosphate</name>
        <dbReference type="ChEBI" id="CHEBI:58017"/>
        <note>ligand shared between dimeric partners</note>
    </ligand>
</feature>
<evidence type="ECO:0000313" key="13">
    <source>
        <dbReference type="Proteomes" id="UP000298636"/>
    </source>
</evidence>
<comment type="function">
    <text evidence="1 9">Catalyzes the transfer of a ribosyl phosphate group from 5-phosphoribose 1-diphosphate to orotate, leading to the formation of orotidine monophosphate (OMP).</text>
</comment>
<keyword evidence="9" id="KW-0460">Magnesium</keyword>
<comment type="catalytic activity">
    <reaction evidence="9">
        <text>orotidine 5'-phosphate + diphosphate = orotate + 5-phospho-alpha-D-ribose 1-diphosphate</text>
        <dbReference type="Rhea" id="RHEA:10380"/>
        <dbReference type="ChEBI" id="CHEBI:30839"/>
        <dbReference type="ChEBI" id="CHEBI:33019"/>
        <dbReference type="ChEBI" id="CHEBI:57538"/>
        <dbReference type="ChEBI" id="CHEBI:58017"/>
        <dbReference type="EC" id="2.4.2.10"/>
    </reaction>
</comment>
<comment type="caution">
    <text evidence="9">Lacks conserved residue(s) required for the propagation of feature annotation.</text>
</comment>
<dbReference type="InterPro" id="IPR000836">
    <property type="entry name" value="PRTase_dom"/>
</dbReference>
<feature type="binding site" description="in other chain" evidence="9">
    <location>
        <begin position="72"/>
        <end position="73"/>
    </location>
    <ligand>
        <name>5-phospho-alpha-D-ribose 1-diphosphate</name>
        <dbReference type="ChEBI" id="CHEBI:58017"/>
        <note>ligand shared between dimeric partners</note>
    </ligand>
</feature>
<dbReference type="Pfam" id="PF00156">
    <property type="entry name" value="Pribosyltran"/>
    <property type="match status" value="1"/>
</dbReference>
<evidence type="ECO:0000256" key="7">
    <source>
        <dbReference type="ARBA" id="ARBA00022679"/>
    </source>
</evidence>
<dbReference type="InterPro" id="IPR023031">
    <property type="entry name" value="OPRT"/>
</dbReference>
<feature type="binding site" evidence="9">
    <location>
        <begin position="34"/>
        <end position="35"/>
    </location>
    <ligand>
        <name>orotate</name>
        <dbReference type="ChEBI" id="CHEBI:30839"/>
    </ligand>
</feature>
<keyword evidence="6 9" id="KW-0328">Glycosyltransferase</keyword>
<dbReference type="PANTHER" id="PTHR46683:SF1">
    <property type="entry name" value="OROTATE PHOSPHORIBOSYLTRANSFERASE 1-RELATED"/>
    <property type="match status" value="1"/>
</dbReference>
<evidence type="ECO:0000256" key="4">
    <source>
        <dbReference type="ARBA" id="ARBA00011738"/>
    </source>
</evidence>
<organism evidence="12 13">
    <name type="scientific">Buchnera aphidicola</name>
    <name type="common">Stegophylla sp.</name>
    <dbReference type="NCBI Taxonomy" id="2315800"/>
    <lineage>
        <taxon>Bacteria</taxon>
        <taxon>Pseudomonadati</taxon>
        <taxon>Pseudomonadota</taxon>
        <taxon>Gammaproteobacteria</taxon>
        <taxon>Enterobacterales</taxon>
        <taxon>Erwiniaceae</taxon>
        <taxon>Buchnera</taxon>
    </lineage>
</organism>
<protein>
    <recommendedName>
        <fullName evidence="5 9">Orotate phosphoribosyltransferase</fullName>
        <shortName evidence="9">OPRT</shortName>
        <shortName evidence="9">OPRTase</shortName>
        <ecNumber evidence="5 9">2.4.2.10</ecNumber>
    </recommendedName>
</protein>
<dbReference type="GO" id="GO:0000287">
    <property type="term" value="F:magnesium ion binding"/>
    <property type="evidence" value="ECO:0007669"/>
    <property type="project" value="UniProtKB-UniRule"/>
</dbReference>
<dbReference type="NCBIfam" id="TIGR00336">
    <property type="entry name" value="pyrE"/>
    <property type="match status" value="1"/>
</dbReference>
<feature type="domain" description="Phosphoribosyltransferase" evidence="11">
    <location>
        <begin position="43"/>
        <end position="138"/>
    </location>
</feature>
<feature type="binding site" description="in other chain" evidence="9">
    <location>
        <position position="26"/>
    </location>
    <ligand>
        <name>5-phospho-alpha-D-ribose 1-diphosphate</name>
        <dbReference type="ChEBI" id="CHEBI:58017"/>
        <note>ligand shared between dimeric partners</note>
    </ligand>
</feature>
<dbReference type="RefSeq" id="WP_158352096.1">
    <property type="nucleotide sequence ID" value="NZ_CP032998.1"/>
</dbReference>
<comment type="pathway">
    <text evidence="2 9">Pyrimidine metabolism; UMP biosynthesis via de novo pathway; UMP from orotate: step 1/2.</text>
</comment>
<keyword evidence="10" id="KW-0812">Transmembrane</keyword>
<evidence type="ECO:0000256" key="8">
    <source>
        <dbReference type="ARBA" id="ARBA00022975"/>
    </source>
</evidence>
<evidence type="ECO:0000256" key="6">
    <source>
        <dbReference type="ARBA" id="ARBA00022676"/>
    </source>
</evidence>
<keyword evidence="7 9" id="KW-0808">Transferase</keyword>
<dbReference type="EC" id="2.4.2.10" evidence="5 9"/>
<dbReference type="InterPro" id="IPR029057">
    <property type="entry name" value="PRTase-like"/>
</dbReference>
<dbReference type="UniPathway" id="UPA00070">
    <property type="reaction ID" value="UER00119"/>
</dbReference>
<keyword evidence="13" id="KW-1185">Reference proteome</keyword>
<dbReference type="OrthoDB" id="9779060at2"/>
<dbReference type="HAMAP" id="MF_01208">
    <property type="entry name" value="PyrE"/>
    <property type="match status" value="1"/>
</dbReference>
<feature type="binding site" evidence="9">
    <location>
        <position position="99"/>
    </location>
    <ligand>
        <name>5-phospho-alpha-D-ribose 1-diphosphate</name>
        <dbReference type="ChEBI" id="CHEBI:58017"/>
        <note>ligand shared between dimeric partners</note>
    </ligand>
</feature>
<dbReference type="Gene3D" id="3.40.50.2020">
    <property type="match status" value="1"/>
</dbReference>
<evidence type="ECO:0000256" key="5">
    <source>
        <dbReference type="ARBA" id="ARBA00011971"/>
    </source>
</evidence>
<dbReference type="GO" id="GO:0004588">
    <property type="term" value="F:orotate phosphoribosyltransferase activity"/>
    <property type="evidence" value="ECO:0007669"/>
    <property type="project" value="UniProtKB-UniRule"/>
</dbReference>
<feature type="binding site" evidence="9">
    <location>
        <position position="129"/>
    </location>
    <ligand>
        <name>orotate</name>
        <dbReference type="ChEBI" id="CHEBI:30839"/>
    </ligand>
</feature>
<evidence type="ECO:0000259" key="11">
    <source>
        <dbReference type="Pfam" id="PF00156"/>
    </source>
</evidence>
<evidence type="ECO:0000256" key="9">
    <source>
        <dbReference type="HAMAP-Rule" id="MF_01208"/>
    </source>
</evidence>
<name>A0A4D6YAR3_9GAMM</name>
<dbReference type="GO" id="GO:0046132">
    <property type="term" value="P:pyrimidine ribonucleoside biosynthetic process"/>
    <property type="evidence" value="ECO:0007669"/>
    <property type="project" value="TreeGrafter"/>
</dbReference>
<dbReference type="CDD" id="cd06223">
    <property type="entry name" value="PRTases_typeI"/>
    <property type="match status" value="1"/>
</dbReference>
<evidence type="ECO:0000256" key="2">
    <source>
        <dbReference type="ARBA" id="ARBA00004889"/>
    </source>
</evidence>